<dbReference type="OrthoDB" id="9804312at2"/>
<dbReference type="Pfam" id="PF13649">
    <property type="entry name" value="Methyltransf_25"/>
    <property type="match status" value="1"/>
</dbReference>
<dbReference type="EMBL" id="VTET01000001">
    <property type="protein sequence ID" value="TYS74387.1"/>
    <property type="molecule type" value="Genomic_DNA"/>
</dbReference>
<keyword evidence="2 5" id="KW-0808">Transferase</keyword>
<dbReference type="PANTHER" id="PTHR43464:SF19">
    <property type="entry name" value="UBIQUINONE BIOSYNTHESIS O-METHYLTRANSFERASE, MITOCHONDRIAL"/>
    <property type="match status" value="1"/>
</dbReference>
<dbReference type="AlphaFoldDB" id="A0A5D4TFH8"/>
<dbReference type="PANTHER" id="PTHR43464">
    <property type="entry name" value="METHYLTRANSFERASE"/>
    <property type="match status" value="1"/>
</dbReference>
<dbReference type="InterPro" id="IPR029063">
    <property type="entry name" value="SAM-dependent_MTases_sf"/>
</dbReference>
<evidence type="ECO:0000256" key="1">
    <source>
        <dbReference type="ARBA" id="ARBA00022603"/>
    </source>
</evidence>
<evidence type="ECO:0000256" key="3">
    <source>
        <dbReference type="ARBA" id="ARBA00022691"/>
    </source>
</evidence>
<dbReference type="SUPFAM" id="SSF53335">
    <property type="entry name" value="S-adenosyl-L-methionine-dependent methyltransferases"/>
    <property type="match status" value="1"/>
</dbReference>
<dbReference type="Gene3D" id="3.40.50.150">
    <property type="entry name" value="Vaccinia Virus protein VP39"/>
    <property type="match status" value="1"/>
</dbReference>
<keyword evidence="1 5" id="KW-0489">Methyltransferase</keyword>
<evidence type="ECO:0000259" key="4">
    <source>
        <dbReference type="Pfam" id="PF13649"/>
    </source>
</evidence>
<evidence type="ECO:0000313" key="6">
    <source>
        <dbReference type="Proteomes" id="UP000324517"/>
    </source>
</evidence>
<dbReference type="GO" id="GO:0008168">
    <property type="term" value="F:methyltransferase activity"/>
    <property type="evidence" value="ECO:0007669"/>
    <property type="project" value="UniProtKB-KW"/>
</dbReference>
<protein>
    <submittedName>
        <fullName evidence="5">Class I SAM-dependent methyltransferase</fullName>
    </submittedName>
</protein>
<evidence type="ECO:0000256" key="2">
    <source>
        <dbReference type="ARBA" id="ARBA00022679"/>
    </source>
</evidence>
<organism evidence="5 6">
    <name type="scientific">Sutcliffiella horikoshii</name>
    <dbReference type="NCBI Taxonomy" id="79883"/>
    <lineage>
        <taxon>Bacteria</taxon>
        <taxon>Bacillati</taxon>
        <taxon>Bacillota</taxon>
        <taxon>Bacilli</taxon>
        <taxon>Bacillales</taxon>
        <taxon>Bacillaceae</taxon>
        <taxon>Sutcliffiella</taxon>
    </lineage>
</organism>
<feature type="domain" description="Methyltransferase" evidence="4">
    <location>
        <begin position="62"/>
        <end position="156"/>
    </location>
</feature>
<dbReference type="GO" id="GO:0032259">
    <property type="term" value="P:methylation"/>
    <property type="evidence" value="ECO:0007669"/>
    <property type="project" value="UniProtKB-KW"/>
</dbReference>
<dbReference type="RefSeq" id="WP_148978183.1">
    <property type="nucleotide sequence ID" value="NZ_JBNILM010000001.1"/>
</dbReference>
<comment type="caution">
    <text evidence="5">The sequence shown here is derived from an EMBL/GenBank/DDBJ whole genome shotgun (WGS) entry which is preliminary data.</text>
</comment>
<sequence length="233" mass="26915">MAKEIINNEDLYEMLDGLLREPGAFWNDFYKDRNKEIPFFKVNGPDENLVSYLGKGLSPKRVLEIGCGPGRNAIYLAKMGCVVDAIDISENALNWARERALSEKVDINFRHVSLFEYEFEPNTYDFVYDSGMFHHLAPHRRLSYIETIKKALKKDGHFGLVCFNTKAAAATADWDVYEQGSMNGGIGYTEERLKRLFSKDFEIKEFREMVKIPQANDIFGEDFLWTSLMQVKH</sequence>
<evidence type="ECO:0000313" key="5">
    <source>
        <dbReference type="EMBL" id="TYS74387.1"/>
    </source>
</evidence>
<dbReference type="Proteomes" id="UP000324517">
    <property type="component" value="Unassembled WGS sequence"/>
</dbReference>
<reference evidence="5 6" key="1">
    <citation type="submission" date="2019-08" db="EMBL/GenBank/DDBJ databases">
        <title>Bacillus genomes from the desert of Cuatro Cienegas, Coahuila.</title>
        <authorList>
            <person name="Olmedo-Alvarez G."/>
        </authorList>
    </citation>
    <scope>NUCLEOTIDE SEQUENCE [LARGE SCALE GENOMIC DNA]</scope>
    <source>
        <strain evidence="5 6">CH98b_3T</strain>
    </source>
</reference>
<keyword evidence="3" id="KW-0949">S-adenosyl-L-methionine</keyword>
<proteinExistence type="predicted"/>
<dbReference type="InterPro" id="IPR041698">
    <property type="entry name" value="Methyltransf_25"/>
</dbReference>
<name>A0A5D4TFH8_9BACI</name>
<accession>A0A5D4TFH8</accession>
<gene>
    <name evidence="5" type="ORF">FZC75_01405</name>
</gene>
<dbReference type="CDD" id="cd02440">
    <property type="entry name" value="AdoMet_MTases"/>
    <property type="match status" value="1"/>
</dbReference>